<name>A0A2H9VRD2_9SPHI</name>
<accession>A0A2H9VRD2</accession>
<keyword evidence="2" id="KW-0413">Isomerase</keyword>
<keyword evidence="3" id="KW-1185">Reference proteome</keyword>
<proteinExistence type="predicted"/>
<sequence>MKIKLLVVILIAFCLSNCNTDKHDEIVLVIGKYKLTKPELELKRKKDKYKFLNEQALKEKLIEEGRIIAFALDNRYDTLATLKKLFEYASRSYASEVDGFVWNKKVKAKLELTDNYIKSIYLNRSQEYLLDVVLFSDKSSLDKYYKSSDNFNVIKAKARSKPEAKVFNASVKFPYYPLSYYTDSINNLKVGQIIGPLETERGYLVAHVLSAKPIVKNTYKQENTNIRQEVLFGLKQKYLWENQKRITKVADPEIYNNAVQELAANFDEQNKNWPGVKPNLLIMKYNLGGKRISYLLSDLREFITNQPVFFGSLTTPDGVKKILLNIIIEQYLFAEAKMMNMEVYPEYQQFSKDNKETIFIEHYKRNYVYPKLSVNGKEMEDYYHKNIQNFRSFESASISLFKFKDMQSAFQGRPVLEREARGIASTVSSNSSNGNILPKAVEIQVKMSELNNDPQILGAILRLGPSQISAPLKLNKQVVIVKVTGKQGLATIPFIYVKGDIQRLIYFQKEKQITTRLEEGLKEKYPVEKDELKEAISEIK</sequence>
<evidence type="ECO:0000313" key="3">
    <source>
        <dbReference type="Proteomes" id="UP000242687"/>
    </source>
</evidence>
<dbReference type="Pfam" id="PF13145">
    <property type="entry name" value="Rotamase_2"/>
    <property type="match status" value="1"/>
</dbReference>
<dbReference type="EMBL" id="PGFJ01000001">
    <property type="protein sequence ID" value="PJJ83365.1"/>
    <property type="molecule type" value="Genomic_DNA"/>
</dbReference>
<comment type="caution">
    <text evidence="2">The sequence shown here is derived from an EMBL/GenBank/DDBJ whole genome shotgun (WGS) entry which is preliminary data.</text>
</comment>
<dbReference type="Gene3D" id="1.10.4030.10">
    <property type="entry name" value="Porin chaperone SurA, peptide-binding domain"/>
    <property type="match status" value="1"/>
</dbReference>
<feature type="domain" description="PpiC" evidence="1">
    <location>
        <begin position="377"/>
        <end position="494"/>
    </location>
</feature>
<dbReference type="AlphaFoldDB" id="A0A2H9VRD2"/>
<dbReference type="GO" id="GO:0003755">
    <property type="term" value="F:peptidyl-prolyl cis-trans isomerase activity"/>
    <property type="evidence" value="ECO:0007669"/>
    <property type="project" value="InterPro"/>
</dbReference>
<dbReference type="OrthoDB" id="702014at2"/>
<dbReference type="InterPro" id="IPR000297">
    <property type="entry name" value="PPIase_PpiC"/>
</dbReference>
<organism evidence="2 3">
    <name type="scientific">Mucilaginibacter auburnensis</name>
    <dbReference type="NCBI Taxonomy" id="1457233"/>
    <lineage>
        <taxon>Bacteria</taxon>
        <taxon>Pseudomonadati</taxon>
        <taxon>Bacteroidota</taxon>
        <taxon>Sphingobacteriia</taxon>
        <taxon>Sphingobacteriales</taxon>
        <taxon>Sphingobacteriaceae</taxon>
        <taxon>Mucilaginibacter</taxon>
    </lineage>
</organism>
<dbReference type="Proteomes" id="UP000242687">
    <property type="component" value="Unassembled WGS sequence"/>
</dbReference>
<dbReference type="InterPro" id="IPR046357">
    <property type="entry name" value="PPIase_dom_sf"/>
</dbReference>
<reference evidence="2 3" key="1">
    <citation type="submission" date="2017-11" db="EMBL/GenBank/DDBJ databases">
        <title>Genomic Encyclopedia of Archaeal and Bacterial Type Strains, Phase II (KMG-II): From Individual Species to Whole Genera.</title>
        <authorList>
            <person name="Goeker M."/>
        </authorList>
    </citation>
    <scope>NUCLEOTIDE SEQUENCE [LARGE SCALE GENOMIC DNA]</scope>
    <source>
        <strain evidence="2 3">DSM 28175</strain>
    </source>
</reference>
<dbReference type="Gene3D" id="3.10.50.40">
    <property type="match status" value="1"/>
</dbReference>
<dbReference type="RefSeq" id="WP_100339639.1">
    <property type="nucleotide sequence ID" value="NZ_PGFJ01000001.1"/>
</dbReference>
<protein>
    <submittedName>
        <fullName evidence="2">Parvulin-like peptidyl-prolyl cis-trans isomerase protein</fullName>
    </submittedName>
</protein>
<evidence type="ECO:0000313" key="2">
    <source>
        <dbReference type="EMBL" id="PJJ83365.1"/>
    </source>
</evidence>
<evidence type="ECO:0000259" key="1">
    <source>
        <dbReference type="Pfam" id="PF13145"/>
    </source>
</evidence>
<gene>
    <name evidence="2" type="ORF">CLV57_0345</name>
</gene>